<evidence type="ECO:0000313" key="4">
    <source>
        <dbReference type="EMBL" id="HCT58158.1"/>
    </source>
</evidence>
<protein>
    <submittedName>
        <fullName evidence="4">TolC family protein</fullName>
    </submittedName>
</protein>
<keyword evidence="2" id="KW-0175">Coiled coil</keyword>
<accession>A0A3D4VC16</accession>
<feature type="chain" id="PRO_5017636363" evidence="3">
    <location>
        <begin position="19"/>
        <end position="435"/>
    </location>
</feature>
<sequence length="435" mass="47653">MALLTGLMLLVCAAPLPAQLPATAPRSVESDTLRLRSTDLPALVQRNNPAARSARFEMALSDGDVTTARLRPNPELEVMADVLPLGGGETHPNSRQYGIQLAFPIERGNKRGLRTEVATRAQTLSEQRARDVFRQQMLDVQLAWTELLASQAEERIASATLDNYDQLVTVSRARRDARQISEAELARITVERGRAAVALDTQRGETADARATLARLLGIAAIVVPIDTLAPMPIPDSSAAAPTADPTRAEVLESEALRARADLLAARQSVEVAQSDQRLQHAMGKPDVSLAVEYSMQQYIPLYGASVRVPLPRHNRNQGERQKATVRVAQARDDVERIEREVRVELRRALAIVRARTAALSRFGSTDDGILARALAARTAAEFAYRNGATSLVELLDAERSYDDIRRAHVDAIADVNRSLIHLHFVAGFTLETRP</sequence>
<dbReference type="EMBL" id="DPIY01000010">
    <property type="protein sequence ID" value="HCT58158.1"/>
    <property type="molecule type" value="Genomic_DNA"/>
</dbReference>
<dbReference type="PANTHER" id="PTHR30203:SF24">
    <property type="entry name" value="BLR4935 PROTEIN"/>
    <property type="match status" value="1"/>
</dbReference>
<evidence type="ECO:0000313" key="5">
    <source>
        <dbReference type="Proteomes" id="UP000264071"/>
    </source>
</evidence>
<gene>
    <name evidence="4" type="ORF">DGD08_13215</name>
</gene>
<evidence type="ECO:0000256" key="1">
    <source>
        <dbReference type="ARBA" id="ARBA00007613"/>
    </source>
</evidence>
<name>A0A3D4VC16_9BACT</name>
<organism evidence="4 5">
    <name type="scientific">Gemmatimonas aurantiaca</name>
    <dbReference type="NCBI Taxonomy" id="173480"/>
    <lineage>
        <taxon>Bacteria</taxon>
        <taxon>Pseudomonadati</taxon>
        <taxon>Gemmatimonadota</taxon>
        <taxon>Gemmatimonadia</taxon>
        <taxon>Gemmatimonadales</taxon>
        <taxon>Gemmatimonadaceae</taxon>
        <taxon>Gemmatimonas</taxon>
    </lineage>
</organism>
<dbReference type="Gene3D" id="1.20.1600.10">
    <property type="entry name" value="Outer membrane efflux proteins (OEP)"/>
    <property type="match status" value="1"/>
</dbReference>
<proteinExistence type="inferred from homology"/>
<comment type="caution">
    <text evidence="4">The sequence shown here is derived from an EMBL/GenBank/DDBJ whole genome shotgun (WGS) entry which is preliminary data.</text>
</comment>
<dbReference type="Pfam" id="PF02321">
    <property type="entry name" value="OEP"/>
    <property type="match status" value="2"/>
</dbReference>
<feature type="signal peptide" evidence="3">
    <location>
        <begin position="1"/>
        <end position="18"/>
    </location>
</feature>
<reference evidence="4 5" key="1">
    <citation type="journal article" date="2018" name="Nat. Biotechnol.">
        <title>A standardized bacterial taxonomy based on genome phylogeny substantially revises the tree of life.</title>
        <authorList>
            <person name="Parks D.H."/>
            <person name="Chuvochina M."/>
            <person name="Waite D.W."/>
            <person name="Rinke C."/>
            <person name="Skarshewski A."/>
            <person name="Chaumeil P.A."/>
            <person name="Hugenholtz P."/>
        </authorList>
    </citation>
    <scope>NUCLEOTIDE SEQUENCE [LARGE SCALE GENOMIC DNA]</scope>
    <source>
        <strain evidence="4">UBA8844</strain>
    </source>
</reference>
<dbReference type="SUPFAM" id="SSF56954">
    <property type="entry name" value="Outer membrane efflux proteins (OEP)"/>
    <property type="match status" value="1"/>
</dbReference>
<feature type="coiled-coil region" evidence="2">
    <location>
        <begin position="321"/>
        <end position="348"/>
    </location>
</feature>
<evidence type="ECO:0000256" key="2">
    <source>
        <dbReference type="SAM" id="Coils"/>
    </source>
</evidence>
<dbReference type="AlphaFoldDB" id="A0A3D4VC16"/>
<evidence type="ECO:0000256" key="3">
    <source>
        <dbReference type="SAM" id="SignalP"/>
    </source>
</evidence>
<dbReference type="InterPro" id="IPR003423">
    <property type="entry name" value="OMP_efflux"/>
</dbReference>
<dbReference type="PANTHER" id="PTHR30203">
    <property type="entry name" value="OUTER MEMBRANE CATION EFFLUX PROTEIN"/>
    <property type="match status" value="1"/>
</dbReference>
<comment type="similarity">
    <text evidence="1">Belongs to the outer membrane factor (OMF) (TC 1.B.17) family.</text>
</comment>
<dbReference type="InterPro" id="IPR010131">
    <property type="entry name" value="MdtP/NodT-like"/>
</dbReference>
<dbReference type="GO" id="GO:0015562">
    <property type="term" value="F:efflux transmembrane transporter activity"/>
    <property type="evidence" value="ECO:0007669"/>
    <property type="project" value="InterPro"/>
</dbReference>
<dbReference type="Proteomes" id="UP000264071">
    <property type="component" value="Unassembled WGS sequence"/>
</dbReference>
<keyword evidence="3" id="KW-0732">Signal</keyword>